<keyword evidence="2" id="KW-0813">Transport</keyword>
<protein>
    <submittedName>
        <fullName evidence="9">MFS transporter</fullName>
    </submittedName>
</protein>
<dbReference type="Gene3D" id="1.20.1250.20">
    <property type="entry name" value="MFS general substrate transporter like domains"/>
    <property type="match status" value="2"/>
</dbReference>
<comment type="subcellular location">
    <subcellularLocation>
        <location evidence="1">Cell membrane</location>
        <topology evidence="1">Multi-pass membrane protein</topology>
    </subcellularLocation>
</comment>
<dbReference type="PROSITE" id="PS50850">
    <property type="entry name" value="MFS"/>
    <property type="match status" value="1"/>
</dbReference>
<feature type="transmembrane region" description="Helical" evidence="7">
    <location>
        <begin position="71"/>
        <end position="89"/>
    </location>
</feature>
<evidence type="ECO:0000256" key="1">
    <source>
        <dbReference type="ARBA" id="ARBA00004651"/>
    </source>
</evidence>
<evidence type="ECO:0000313" key="9">
    <source>
        <dbReference type="EMBL" id="THF82239.1"/>
    </source>
</evidence>
<dbReference type="CDD" id="cd17478">
    <property type="entry name" value="MFS_FsR"/>
    <property type="match status" value="1"/>
</dbReference>
<feature type="transmembrane region" description="Helical" evidence="7">
    <location>
        <begin position="238"/>
        <end position="259"/>
    </location>
</feature>
<comment type="caution">
    <text evidence="9">The sequence shown here is derived from an EMBL/GenBank/DDBJ whole genome shotgun (WGS) entry which is preliminary data.</text>
</comment>
<feature type="transmembrane region" description="Helical" evidence="7">
    <location>
        <begin position="395"/>
        <end position="413"/>
    </location>
</feature>
<dbReference type="AlphaFoldDB" id="A0A4S4C4V6"/>
<dbReference type="InterPro" id="IPR020846">
    <property type="entry name" value="MFS_dom"/>
</dbReference>
<feature type="transmembrane region" description="Helical" evidence="7">
    <location>
        <begin position="96"/>
        <end position="116"/>
    </location>
</feature>
<dbReference type="GO" id="GO:0022857">
    <property type="term" value="F:transmembrane transporter activity"/>
    <property type="evidence" value="ECO:0007669"/>
    <property type="project" value="InterPro"/>
</dbReference>
<feature type="transmembrane region" description="Helical" evidence="7">
    <location>
        <begin position="188"/>
        <end position="207"/>
    </location>
</feature>
<evidence type="ECO:0000313" key="10">
    <source>
        <dbReference type="Proteomes" id="UP000310636"/>
    </source>
</evidence>
<feature type="domain" description="Major facilitator superfamily (MFS) profile" evidence="8">
    <location>
        <begin position="35"/>
        <end position="418"/>
    </location>
</feature>
<keyword evidence="4 7" id="KW-1133">Transmembrane helix</keyword>
<evidence type="ECO:0000256" key="5">
    <source>
        <dbReference type="ARBA" id="ARBA00023136"/>
    </source>
</evidence>
<dbReference type="InterPro" id="IPR011701">
    <property type="entry name" value="MFS"/>
</dbReference>
<dbReference type="InterPro" id="IPR005829">
    <property type="entry name" value="Sugar_transporter_CS"/>
</dbReference>
<dbReference type="InterPro" id="IPR036259">
    <property type="entry name" value="MFS_trans_sf"/>
</dbReference>
<evidence type="ECO:0000256" key="2">
    <source>
        <dbReference type="ARBA" id="ARBA00022448"/>
    </source>
</evidence>
<feature type="transmembrane region" description="Helical" evidence="7">
    <location>
        <begin position="365"/>
        <end position="389"/>
    </location>
</feature>
<keyword evidence="3 7" id="KW-0812">Transmembrane</keyword>
<sequence>MSQPATESASESAIKPAPAHEPAEGPSTRQAANAMLLSVSFAHLLNDAMQNSVPAVFPIFQTSLQLSYAEIGWIAFTLNVTASILQPLIGTYTDRWPMPILLPLGMAFTLLGMVGLALSPGLAMLLVSAALIGIGSSVLHPESSRVAHMAAGKGRGLAQSVFQVGGNTGQALAPLMVAFIITPLGMHGFLWFTLLALAGILIQWRVAKWYRVQSRQRSAGGNGVRATPNSGSTFSRGFVLFVMAILVLLLFSKFVYLASMTGYYSFYFMEKYHLSLERAQVSLFALQFAGMAGTLLGGPLADRFGRKKIIWFSIFGTAPFALLLPYAGPIGSVALCLAVGAILMSGFSVIIVYAQEMLPGRVGMIAGLFFGLSFGLSGLGSVVLGSLIDQTGVEFVIKASAFLPLLGVLAFLLPKDSRIMGGR</sequence>
<organism evidence="9 10">
    <name type="scientific">Cohnella fermenti</name>
    <dbReference type="NCBI Taxonomy" id="2565925"/>
    <lineage>
        <taxon>Bacteria</taxon>
        <taxon>Bacillati</taxon>
        <taxon>Bacillota</taxon>
        <taxon>Bacilli</taxon>
        <taxon>Bacillales</taxon>
        <taxon>Paenibacillaceae</taxon>
        <taxon>Cohnella</taxon>
    </lineage>
</organism>
<evidence type="ECO:0000259" key="8">
    <source>
        <dbReference type="PROSITE" id="PS50850"/>
    </source>
</evidence>
<feature type="region of interest" description="Disordered" evidence="6">
    <location>
        <begin position="1"/>
        <end position="27"/>
    </location>
</feature>
<evidence type="ECO:0000256" key="7">
    <source>
        <dbReference type="SAM" id="Phobius"/>
    </source>
</evidence>
<proteinExistence type="predicted"/>
<reference evidence="9 10" key="1">
    <citation type="submission" date="2019-04" db="EMBL/GenBank/DDBJ databases">
        <title>Cohnella sp. nov. isolated from preserved vegetables.</title>
        <authorList>
            <person name="Lin S.-Y."/>
            <person name="Hung M.-H."/>
            <person name="Young C.-C."/>
        </authorList>
    </citation>
    <scope>NUCLEOTIDE SEQUENCE [LARGE SCALE GENOMIC DNA]</scope>
    <source>
        <strain evidence="9 10">CC-MHH1044</strain>
    </source>
</reference>
<dbReference type="PANTHER" id="PTHR43129">
    <property type="entry name" value="FOSMIDOMYCIN RESISTANCE PROTEIN"/>
    <property type="match status" value="1"/>
</dbReference>
<dbReference type="OrthoDB" id="9770492at2"/>
<dbReference type="Proteomes" id="UP000310636">
    <property type="component" value="Unassembled WGS sequence"/>
</dbReference>
<evidence type="ECO:0000256" key="6">
    <source>
        <dbReference type="SAM" id="MobiDB-lite"/>
    </source>
</evidence>
<feature type="compositionally biased region" description="Polar residues" evidence="6">
    <location>
        <begin position="1"/>
        <end position="11"/>
    </location>
</feature>
<accession>A0A4S4C4V6</accession>
<keyword evidence="10" id="KW-1185">Reference proteome</keyword>
<feature type="transmembrane region" description="Helical" evidence="7">
    <location>
        <begin position="309"/>
        <end position="326"/>
    </location>
</feature>
<evidence type="ECO:0000256" key="3">
    <source>
        <dbReference type="ARBA" id="ARBA00022692"/>
    </source>
</evidence>
<name>A0A4S4C4V6_9BACL</name>
<feature type="transmembrane region" description="Helical" evidence="7">
    <location>
        <begin position="279"/>
        <end position="297"/>
    </location>
</feature>
<dbReference type="PANTHER" id="PTHR43129:SF1">
    <property type="entry name" value="FOSMIDOMYCIN RESISTANCE PROTEIN"/>
    <property type="match status" value="1"/>
</dbReference>
<keyword evidence="5 7" id="KW-0472">Membrane</keyword>
<feature type="transmembrane region" description="Helical" evidence="7">
    <location>
        <begin position="332"/>
        <end position="353"/>
    </location>
</feature>
<dbReference type="EMBL" id="SSOB01000007">
    <property type="protein sequence ID" value="THF82239.1"/>
    <property type="molecule type" value="Genomic_DNA"/>
</dbReference>
<evidence type="ECO:0000256" key="4">
    <source>
        <dbReference type="ARBA" id="ARBA00022989"/>
    </source>
</evidence>
<dbReference type="Pfam" id="PF07690">
    <property type="entry name" value="MFS_1"/>
    <property type="match status" value="1"/>
</dbReference>
<gene>
    <name evidence="9" type="ORF">E6C55_07605</name>
</gene>
<dbReference type="GO" id="GO:0005886">
    <property type="term" value="C:plasma membrane"/>
    <property type="evidence" value="ECO:0007669"/>
    <property type="project" value="UniProtKB-SubCell"/>
</dbReference>
<dbReference type="SUPFAM" id="SSF103473">
    <property type="entry name" value="MFS general substrate transporter"/>
    <property type="match status" value="1"/>
</dbReference>
<dbReference type="PROSITE" id="PS00216">
    <property type="entry name" value="SUGAR_TRANSPORT_1"/>
    <property type="match status" value="1"/>
</dbReference>